<evidence type="ECO:0000256" key="3">
    <source>
        <dbReference type="ARBA" id="ARBA00022729"/>
    </source>
</evidence>
<dbReference type="CDD" id="cd13603">
    <property type="entry name" value="PBP2_TRAP_Siap_TeaA_like"/>
    <property type="match status" value="1"/>
</dbReference>
<evidence type="ECO:0000256" key="2">
    <source>
        <dbReference type="ARBA" id="ARBA00022448"/>
    </source>
</evidence>
<keyword evidence="5" id="KW-1185">Reference proteome</keyword>
<dbReference type="Gene3D" id="3.40.190.170">
    <property type="entry name" value="Bacterial extracellular solute-binding protein, family 7"/>
    <property type="match status" value="1"/>
</dbReference>
<dbReference type="Pfam" id="PF03480">
    <property type="entry name" value="DctP"/>
    <property type="match status" value="1"/>
</dbReference>
<proteinExistence type="inferred from homology"/>
<keyword evidence="3" id="KW-0732">Signal</keyword>
<dbReference type="GO" id="GO:0055085">
    <property type="term" value="P:transmembrane transport"/>
    <property type="evidence" value="ECO:0007669"/>
    <property type="project" value="InterPro"/>
</dbReference>
<sequence length="335" mass="35962">MAALALAGCAGRGAGTEGGGDAAAEGDEFTITIGHSVAASAPVNLGSLRFKEIVEEGSDGRITVEVFPAEEIGSEPELVEGLTLGNVQIALVATALAADSCPSLGVYALPYIIQGDTDRDQYENLRKITESDFNQDLIDQCEQDTGLRVLDNSWWYGNRNLTTGDREVNVPGDMAGLIIRTPPADLHTLAIQAFGAETLPMAFSEVYTALDTGVIDGQENPISTIYQNALFEVQDNMSLTKHMTQNQTLLMDAAWFDGLSEDDQELIQSAIDEAGQYQSDLQLTTNEEELEELRASGMTITEPDLAPFRAAVEARVAEVLSDLGIDAQTIADLQR</sequence>
<dbReference type="GO" id="GO:0030288">
    <property type="term" value="C:outer membrane-bounded periplasmic space"/>
    <property type="evidence" value="ECO:0007669"/>
    <property type="project" value="InterPro"/>
</dbReference>
<keyword evidence="2" id="KW-0813">Transport</keyword>
<dbReference type="PIRSF" id="PIRSF006470">
    <property type="entry name" value="DctB"/>
    <property type="match status" value="1"/>
</dbReference>
<dbReference type="AlphaFoldDB" id="A0A939S9K1"/>
<dbReference type="PANTHER" id="PTHR33376:SF7">
    <property type="entry name" value="C4-DICARBOXYLATE-BINDING PROTEIN DCTB"/>
    <property type="match status" value="1"/>
</dbReference>
<dbReference type="RefSeq" id="WP_208098969.1">
    <property type="nucleotide sequence ID" value="NZ_JAGDYM010000020.1"/>
</dbReference>
<organism evidence="4 5">
    <name type="scientific">Leucobacter weissii</name>
    <dbReference type="NCBI Taxonomy" id="1983706"/>
    <lineage>
        <taxon>Bacteria</taxon>
        <taxon>Bacillati</taxon>
        <taxon>Actinomycetota</taxon>
        <taxon>Actinomycetes</taxon>
        <taxon>Micrococcales</taxon>
        <taxon>Microbacteriaceae</taxon>
        <taxon>Leucobacter</taxon>
    </lineage>
</organism>
<dbReference type="PANTHER" id="PTHR33376">
    <property type="match status" value="1"/>
</dbReference>
<evidence type="ECO:0000313" key="4">
    <source>
        <dbReference type="EMBL" id="MBO1903236.1"/>
    </source>
</evidence>
<dbReference type="InterPro" id="IPR004682">
    <property type="entry name" value="TRAP_DctP"/>
</dbReference>
<name>A0A939S9K1_9MICO</name>
<comment type="similarity">
    <text evidence="1">Belongs to the bacterial solute-binding protein 7 family.</text>
</comment>
<gene>
    <name evidence="4" type="ORF">J4H92_14925</name>
</gene>
<accession>A0A939S9K1</accession>
<dbReference type="Proteomes" id="UP000664382">
    <property type="component" value="Unassembled WGS sequence"/>
</dbReference>
<evidence type="ECO:0000256" key="1">
    <source>
        <dbReference type="ARBA" id="ARBA00009023"/>
    </source>
</evidence>
<dbReference type="EMBL" id="JAGDYM010000020">
    <property type="protein sequence ID" value="MBO1903236.1"/>
    <property type="molecule type" value="Genomic_DNA"/>
</dbReference>
<dbReference type="NCBIfam" id="TIGR00787">
    <property type="entry name" value="dctP"/>
    <property type="match status" value="1"/>
</dbReference>
<dbReference type="NCBIfam" id="NF037995">
    <property type="entry name" value="TRAP_S1"/>
    <property type="match status" value="1"/>
</dbReference>
<dbReference type="InterPro" id="IPR038404">
    <property type="entry name" value="TRAP_DctP_sf"/>
</dbReference>
<comment type="caution">
    <text evidence="4">The sequence shown here is derived from an EMBL/GenBank/DDBJ whole genome shotgun (WGS) entry which is preliminary data.</text>
</comment>
<reference evidence="4" key="1">
    <citation type="submission" date="2021-03" db="EMBL/GenBank/DDBJ databases">
        <title>Leucobacter chromiisoli sp. nov., isolated from chromium-containing soil of chemical plant.</title>
        <authorList>
            <person name="Xu Z."/>
        </authorList>
    </citation>
    <scope>NUCLEOTIDE SEQUENCE</scope>
    <source>
        <strain evidence="4">S27</strain>
    </source>
</reference>
<dbReference type="InterPro" id="IPR018389">
    <property type="entry name" value="DctP_fam"/>
</dbReference>
<evidence type="ECO:0000313" key="5">
    <source>
        <dbReference type="Proteomes" id="UP000664382"/>
    </source>
</evidence>
<protein>
    <submittedName>
        <fullName evidence="4">TRAP transporter substrate-binding protein</fullName>
    </submittedName>
</protein>